<dbReference type="PROSITE" id="PS00171">
    <property type="entry name" value="TIM_1"/>
    <property type="match status" value="1"/>
</dbReference>
<dbReference type="GO" id="GO:0004807">
    <property type="term" value="F:triose-phosphate isomerase activity"/>
    <property type="evidence" value="ECO:0007669"/>
    <property type="project" value="UniProtKB-EC"/>
</dbReference>
<gene>
    <name evidence="7" type="ORF">UFOPK3381_00063</name>
</gene>
<evidence type="ECO:0000256" key="4">
    <source>
        <dbReference type="ARBA" id="ARBA00022490"/>
    </source>
</evidence>
<accession>A0A6J7CMV3</accession>
<dbReference type="InterPro" id="IPR022896">
    <property type="entry name" value="TrioseP_Isoase_bac/euk"/>
</dbReference>
<dbReference type="HAMAP" id="MF_00147_B">
    <property type="entry name" value="TIM_B"/>
    <property type="match status" value="1"/>
</dbReference>
<evidence type="ECO:0000256" key="6">
    <source>
        <dbReference type="ARBA" id="ARBA00023235"/>
    </source>
</evidence>
<keyword evidence="5" id="KW-0324">Glycolysis</keyword>
<dbReference type="CDD" id="cd00311">
    <property type="entry name" value="TIM"/>
    <property type="match status" value="1"/>
</dbReference>
<dbReference type="Gene3D" id="3.20.20.70">
    <property type="entry name" value="Aldolase class I"/>
    <property type="match status" value="1"/>
</dbReference>
<dbReference type="SUPFAM" id="SSF51351">
    <property type="entry name" value="Triosephosphate isomerase (TIM)"/>
    <property type="match status" value="1"/>
</dbReference>
<keyword evidence="3" id="KW-0312">Gluconeogenesis</keyword>
<protein>
    <recommendedName>
        <fullName evidence="2">triose-phosphate isomerase</fullName>
        <ecNumber evidence="2">5.3.1.1</ecNumber>
    </recommendedName>
</protein>
<dbReference type="GO" id="GO:0019563">
    <property type="term" value="P:glycerol catabolic process"/>
    <property type="evidence" value="ECO:0007669"/>
    <property type="project" value="TreeGrafter"/>
</dbReference>
<dbReference type="FunFam" id="3.20.20.70:FF:000016">
    <property type="entry name" value="Triosephosphate isomerase"/>
    <property type="match status" value="1"/>
</dbReference>
<organism evidence="7">
    <name type="scientific">freshwater metagenome</name>
    <dbReference type="NCBI Taxonomy" id="449393"/>
    <lineage>
        <taxon>unclassified sequences</taxon>
        <taxon>metagenomes</taxon>
        <taxon>ecological metagenomes</taxon>
    </lineage>
</organism>
<dbReference type="InterPro" id="IPR013785">
    <property type="entry name" value="Aldolase_TIM"/>
</dbReference>
<proteinExistence type="inferred from homology"/>
<dbReference type="PANTHER" id="PTHR21139:SF42">
    <property type="entry name" value="TRIOSEPHOSPHATE ISOMERASE"/>
    <property type="match status" value="1"/>
</dbReference>
<dbReference type="NCBIfam" id="TIGR00419">
    <property type="entry name" value="tim"/>
    <property type="match status" value="1"/>
</dbReference>
<dbReference type="EMBL" id="CAFBLN010000001">
    <property type="protein sequence ID" value="CAB4857479.1"/>
    <property type="molecule type" value="Genomic_DNA"/>
</dbReference>
<sequence length="260" mass="27951">MSNNRALVVGNWKMNLDHVEAIHLVQQLGVLLRAHAPERTDVVVAPPFVDLRSSCSVIEADRLSIGVAAQHVNPSESGAFTGEISAAMLKRLGVQRVIIGHSERREMFGMTDEIVATTVRSALQSGLRIILCVGEGSDEREAGEAISFVSAQLASALDGIQESYFDQIDIAYEPVWSIGTGVNASSETVVEMTNAIRRCINPLLRNHAAVIYGGSVKPENAEELIRLGGCDGFLVGGASLNAEHFTQIVTIVDGCYGKHR</sequence>
<keyword evidence="4" id="KW-0963">Cytoplasm</keyword>
<dbReference type="EC" id="5.3.1.1" evidence="2"/>
<evidence type="ECO:0000256" key="3">
    <source>
        <dbReference type="ARBA" id="ARBA00022432"/>
    </source>
</evidence>
<dbReference type="Pfam" id="PF00121">
    <property type="entry name" value="TIM"/>
    <property type="match status" value="1"/>
</dbReference>
<dbReference type="InterPro" id="IPR000652">
    <property type="entry name" value="Triosephosphate_isomerase"/>
</dbReference>
<dbReference type="InterPro" id="IPR020861">
    <property type="entry name" value="Triosephosphate_isomerase_AS"/>
</dbReference>
<name>A0A6J7CMV3_9ZZZZ</name>
<dbReference type="PANTHER" id="PTHR21139">
    <property type="entry name" value="TRIOSEPHOSPHATE ISOMERASE"/>
    <property type="match status" value="1"/>
</dbReference>
<dbReference type="InterPro" id="IPR035990">
    <property type="entry name" value="TIM_sf"/>
</dbReference>
<evidence type="ECO:0000256" key="1">
    <source>
        <dbReference type="ARBA" id="ARBA00004680"/>
    </source>
</evidence>
<evidence type="ECO:0000256" key="2">
    <source>
        <dbReference type="ARBA" id="ARBA00011940"/>
    </source>
</evidence>
<dbReference type="AlphaFoldDB" id="A0A6J7CMV3"/>
<reference evidence="7" key="1">
    <citation type="submission" date="2020-05" db="EMBL/GenBank/DDBJ databases">
        <authorList>
            <person name="Chiriac C."/>
            <person name="Salcher M."/>
            <person name="Ghai R."/>
            <person name="Kavagutti S V."/>
        </authorList>
    </citation>
    <scope>NUCLEOTIDE SEQUENCE</scope>
</reference>
<dbReference type="GO" id="GO:0005829">
    <property type="term" value="C:cytosol"/>
    <property type="evidence" value="ECO:0007669"/>
    <property type="project" value="TreeGrafter"/>
</dbReference>
<dbReference type="GO" id="GO:0046166">
    <property type="term" value="P:glyceraldehyde-3-phosphate biosynthetic process"/>
    <property type="evidence" value="ECO:0007669"/>
    <property type="project" value="TreeGrafter"/>
</dbReference>
<dbReference type="GO" id="GO:0006096">
    <property type="term" value="P:glycolytic process"/>
    <property type="evidence" value="ECO:0007669"/>
    <property type="project" value="UniProtKB-KW"/>
</dbReference>
<dbReference type="GO" id="GO:0006094">
    <property type="term" value="P:gluconeogenesis"/>
    <property type="evidence" value="ECO:0007669"/>
    <property type="project" value="UniProtKB-KW"/>
</dbReference>
<comment type="pathway">
    <text evidence="1">Carbohydrate degradation; glycolysis; D-glyceraldehyde 3-phosphate from glycerone phosphate: step 1/1.</text>
</comment>
<dbReference type="PROSITE" id="PS51440">
    <property type="entry name" value="TIM_2"/>
    <property type="match status" value="1"/>
</dbReference>
<evidence type="ECO:0000313" key="7">
    <source>
        <dbReference type="EMBL" id="CAB4857479.1"/>
    </source>
</evidence>
<keyword evidence="6" id="KW-0413">Isomerase</keyword>
<evidence type="ECO:0000256" key="5">
    <source>
        <dbReference type="ARBA" id="ARBA00023152"/>
    </source>
</evidence>